<dbReference type="Gene3D" id="3.90.226.10">
    <property type="entry name" value="2-enoyl-CoA Hydratase, Chain A, domain 1"/>
    <property type="match status" value="1"/>
</dbReference>
<evidence type="ECO:0000256" key="1">
    <source>
        <dbReference type="ARBA" id="ARBA00005254"/>
    </source>
</evidence>
<dbReference type="InterPro" id="IPR001753">
    <property type="entry name" value="Enoyl-CoA_hydra/iso"/>
</dbReference>
<dbReference type="Proteomes" id="UP000886251">
    <property type="component" value="Unassembled WGS sequence"/>
</dbReference>
<comment type="caution">
    <text evidence="2">The sequence shown here is derived from an EMBL/GenBank/DDBJ whole genome shotgun (WGS) entry which is preliminary data.</text>
</comment>
<dbReference type="CDD" id="cd06558">
    <property type="entry name" value="crotonase-like"/>
    <property type="match status" value="1"/>
</dbReference>
<protein>
    <submittedName>
        <fullName evidence="2">Cyclohexa-1,5-dienecarbonyl-CoA hydratase</fullName>
        <ecNumber evidence="2">4.2.1.100</ecNumber>
    </submittedName>
</protein>
<dbReference type="PANTHER" id="PTHR11941:SF54">
    <property type="entry name" value="ENOYL-COA HYDRATASE, MITOCHONDRIAL"/>
    <property type="match status" value="1"/>
</dbReference>
<dbReference type="PANTHER" id="PTHR11941">
    <property type="entry name" value="ENOYL-COA HYDRATASE-RELATED"/>
    <property type="match status" value="1"/>
</dbReference>
<dbReference type="SUPFAM" id="SSF52096">
    <property type="entry name" value="ClpP/crotonase"/>
    <property type="match status" value="1"/>
</dbReference>
<keyword evidence="2" id="KW-0456">Lyase</keyword>
<dbReference type="NCBIfam" id="TIGR03189">
    <property type="entry name" value="dienoyl_CoA_hyt"/>
    <property type="match status" value="1"/>
</dbReference>
<reference evidence="2" key="1">
    <citation type="journal article" date="2020" name="mSystems">
        <title>Genome- and Community-Level Interaction Insights into Carbon Utilization and Element Cycling Functions of Hydrothermarchaeota in Hydrothermal Sediment.</title>
        <authorList>
            <person name="Zhou Z."/>
            <person name="Liu Y."/>
            <person name="Xu W."/>
            <person name="Pan J."/>
            <person name="Luo Z.H."/>
            <person name="Li M."/>
        </authorList>
    </citation>
    <scope>NUCLEOTIDE SEQUENCE [LARGE SCALE GENOMIC DNA]</scope>
    <source>
        <strain evidence="2">HyVt-443</strain>
    </source>
</reference>
<dbReference type="EMBL" id="DRKP01000110">
    <property type="protein sequence ID" value="HEB96654.1"/>
    <property type="molecule type" value="Genomic_DNA"/>
</dbReference>
<proteinExistence type="inferred from homology"/>
<gene>
    <name evidence="2" type="ORF">ENI96_09535</name>
</gene>
<accession>A0A831RQ55</accession>
<dbReference type="GO" id="GO:0018823">
    <property type="term" value="F:cyclohexa-1,5-dienecarbonyl-CoA hydratase activity"/>
    <property type="evidence" value="ECO:0007669"/>
    <property type="project" value="UniProtKB-EC"/>
</dbReference>
<evidence type="ECO:0000313" key="2">
    <source>
        <dbReference type="EMBL" id="HEB96654.1"/>
    </source>
</evidence>
<dbReference type="EC" id="4.2.1.100" evidence="2"/>
<dbReference type="Pfam" id="PF00378">
    <property type="entry name" value="ECH_1"/>
    <property type="match status" value="1"/>
</dbReference>
<name>A0A831RQ55_9GAMM</name>
<comment type="similarity">
    <text evidence="1">Belongs to the enoyl-CoA hydratase/isomerase family.</text>
</comment>
<dbReference type="GO" id="GO:0006635">
    <property type="term" value="P:fatty acid beta-oxidation"/>
    <property type="evidence" value="ECO:0007669"/>
    <property type="project" value="TreeGrafter"/>
</dbReference>
<sequence length="256" mass="27636">MSEAPLQVWLERDGRLLRLRLDRPRANIVDGAMIAALQQALDRHAGLRSLRAVLLDAAGPHFSFGASVEEHLPGRFADMLAALHRLVLTLLGFPLPVLVAIRGQCLGGGLELACAGSRLFAAPGAALGQPEIQLAVFAPAASCLLPERVGRARAEELLFSGRSAGADEALAMGLVDEVAEDPEAAALAWYQHHLEPRSASSLRFAVQAVRDGVLPRIRQRLAEVEALYRDGLMASHDAVEGLQAFLDKRPARWEDR</sequence>
<dbReference type="InterPro" id="IPR029045">
    <property type="entry name" value="ClpP/crotonase-like_dom_sf"/>
</dbReference>
<organism evidence="2">
    <name type="scientific">Sedimenticola thiotaurini</name>
    <dbReference type="NCBI Taxonomy" id="1543721"/>
    <lineage>
        <taxon>Bacteria</taxon>
        <taxon>Pseudomonadati</taxon>
        <taxon>Pseudomonadota</taxon>
        <taxon>Gammaproteobacteria</taxon>
        <taxon>Chromatiales</taxon>
        <taxon>Sedimenticolaceae</taxon>
        <taxon>Sedimenticola</taxon>
    </lineage>
</organism>
<dbReference type="AlphaFoldDB" id="A0A831RQ55"/>
<dbReference type="InterPro" id="IPR017602">
    <property type="entry name" value="Dienoyl_CoA_hydratase"/>
</dbReference>